<name>A0A0N4YK51_NIPBR</name>
<sequence length="171" mass="19187">MNILVNTFHVRLSMNLGIVGNVESPVLEAKYKIDVTVYSGFRRPRLLQSLEQAPSTAQAERMLTDFDRACGKIALQLKLTRTMLMRNGYVSDAPISLNRTTISECSSYVCLGREVNTTNETNGDVIRLFQGRRHPSSVVRWGFAARFAARELLKYTMANATLIGRVTRNDA</sequence>
<keyword evidence="2" id="KW-1185">Reference proteome</keyword>
<proteinExistence type="predicted"/>
<gene>
    <name evidence="1" type="ORF">NBR_LOCUS17393</name>
</gene>
<dbReference type="WBParaSite" id="NBR_0001739201-mRNA-1">
    <property type="protein sequence ID" value="NBR_0001739201-mRNA-1"/>
    <property type="gene ID" value="NBR_0001739201"/>
</dbReference>
<protein>
    <submittedName>
        <fullName evidence="1 3">Uncharacterized protein</fullName>
    </submittedName>
</protein>
<reference evidence="1 2" key="2">
    <citation type="submission" date="2018-11" db="EMBL/GenBank/DDBJ databases">
        <authorList>
            <consortium name="Pathogen Informatics"/>
        </authorList>
    </citation>
    <scope>NUCLEOTIDE SEQUENCE [LARGE SCALE GENOMIC DNA]</scope>
</reference>
<evidence type="ECO:0000313" key="3">
    <source>
        <dbReference type="WBParaSite" id="NBR_0001739201-mRNA-1"/>
    </source>
</evidence>
<accession>A0A0N4YK51</accession>
<organism evidence="3">
    <name type="scientific">Nippostrongylus brasiliensis</name>
    <name type="common">Rat hookworm</name>
    <dbReference type="NCBI Taxonomy" id="27835"/>
    <lineage>
        <taxon>Eukaryota</taxon>
        <taxon>Metazoa</taxon>
        <taxon>Ecdysozoa</taxon>
        <taxon>Nematoda</taxon>
        <taxon>Chromadorea</taxon>
        <taxon>Rhabditida</taxon>
        <taxon>Rhabditina</taxon>
        <taxon>Rhabditomorpha</taxon>
        <taxon>Strongyloidea</taxon>
        <taxon>Heligmosomidae</taxon>
        <taxon>Nippostrongylus</taxon>
    </lineage>
</organism>
<reference evidence="3" key="1">
    <citation type="submission" date="2017-02" db="UniProtKB">
        <authorList>
            <consortium name="WormBaseParasite"/>
        </authorList>
    </citation>
    <scope>IDENTIFICATION</scope>
</reference>
<dbReference type="Proteomes" id="UP000271162">
    <property type="component" value="Unassembled WGS sequence"/>
</dbReference>
<evidence type="ECO:0000313" key="2">
    <source>
        <dbReference type="Proteomes" id="UP000271162"/>
    </source>
</evidence>
<dbReference type="AlphaFoldDB" id="A0A0N4YK51"/>
<dbReference type="EMBL" id="UYSL01022737">
    <property type="protein sequence ID" value="VDL81020.1"/>
    <property type="molecule type" value="Genomic_DNA"/>
</dbReference>
<evidence type="ECO:0000313" key="1">
    <source>
        <dbReference type="EMBL" id="VDL81020.1"/>
    </source>
</evidence>